<protein>
    <submittedName>
        <fullName evidence="3">Uncharacterized protein LOC118347979</fullName>
    </submittedName>
</protein>
<dbReference type="RefSeq" id="XP_035544582.1">
    <property type="nucleotide sequence ID" value="XM_035688689.1"/>
</dbReference>
<dbReference type="InParanoid" id="A0A6P9EPU4"/>
<keyword evidence="2" id="KW-1185">Reference proteome</keyword>
<name>A0A6P9EPU4_JUGRE</name>
<gene>
    <name evidence="3" type="primary">LOC118347979</name>
</gene>
<dbReference type="PANTHER" id="PTHR45786">
    <property type="entry name" value="DNA BINDING PROTEIN-LIKE"/>
    <property type="match status" value="1"/>
</dbReference>
<dbReference type="Pfam" id="PF14214">
    <property type="entry name" value="Helitron_like_N"/>
    <property type="match status" value="1"/>
</dbReference>
<evidence type="ECO:0000313" key="2">
    <source>
        <dbReference type="Proteomes" id="UP000235220"/>
    </source>
</evidence>
<dbReference type="PANTHER" id="PTHR45786:SF78">
    <property type="entry name" value="ATP-DEPENDENT DNA HELICASE"/>
    <property type="match status" value="1"/>
</dbReference>
<sequence length="187" mass="22163">MYVKIETSRLDYFRNKQQEIRSEVYQGIVDSLSIGQSNASKVGKRIILPSSFIGGPRDMRKRYMEAMALVQRFGKPDIFLTMTCNPSWKEILDELGPQEEAQNRPDLIARIFRAKLEELKDELFKREIFGKVSAYVYVIEHQKRGLPHAHFLIILQRDWKIYAPESFDEMYQQKYLTEKEIYICTRQ</sequence>
<evidence type="ECO:0000259" key="1">
    <source>
        <dbReference type="Pfam" id="PF14214"/>
    </source>
</evidence>
<evidence type="ECO:0000313" key="3">
    <source>
        <dbReference type="RefSeq" id="XP_035544582.1"/>
    </source>
</evidence>
<feature type="domain" description="Helitron helicase-like" evidence="1">
    <location>
        <begin position="1"/>
        <end position="153"/>
    </location>
</feature>
<dbReference type="KEGG" id="jre:118347979"/>
<dbReference type="Proteomes" id="UP000235220">
    <property type="component" value="Chromosome 3"/>
</dbReference>
<dbReference type="OrthoDB" id="1900198at2759"/>
<dbReference type="AlphaFoldDB" id="A0A6P9EPU4"/>
<proteinExistence type="predicted"/>
<organism evidence="2 3">
    <name type="scientific">Juglans regia</name>
    <name type="common">English walnut</name>
    <dbReference type="NCBI Taxonomy" id="51240"/>
    <lineage>
        <taxon>Eukaryota</taxon>
        <taxon>Viridiplantae</taxon>
        <taxon>Streptophyta</taxon>
        <taxon>Embryophyta</taxon>
        <taxon>Tracheophyta</taxon>
        <taxon>Spermatophyta</taxon>
        <taxon>Magnoliopsida</taxon>
        <taxon>eudicotyledons</taxon>
        <taxon>Gunneridae</taxon>
        <taxon>Pentapetalae</taxon>
        <taxon>rosids</taxon>
        <taxon>fabids</taxon>
        <taxon>Fagales</taxon>
        <taxon>Juglandaceae</taxon>
        <taxon>Juglans</taxon>
    </lineage>
</organism>
<dbReference type="InterPro" id="IPR025476">
    <property type="entry name" value="Helitron_helicase-like"/>
</dbReference>
<dbReference type="GeneID" id="118347979"/>
<accession>A0A6P9EPU4</accession>
<reference evidence="3" key="1">
    <citation type="submission" date="2025-08" db="UniProtKB">
        <authorList>
            <consortium name="RefSeq"/>
        </authorList>
    </citation>
    <scope>IDENTIFICATION</scope>
    <source>
        <tissue evidence="3">Leaves</tissue>
    </source>
</reference>